<proteinExistence type="predicted"/>
<protein>
    <submittedName>
        <fullName evidence="2">Uncharacterized protein</fullName>
    </submittedName>
</protein>
<comment type="caution">
    <text evidence="2">The sequence shown here is derived from an EMBL/GenBank/DDBJ whole genome shotgun (WGS) entry which is preliminary data.</text>
</comment>
<dbReference type="EMBL" id="JADOER010000007">
    <property type="protein sequence ID" value="MBT9312298.1"/>
    <property type="molecule type" value="Genomic_DNA"/>
</dbReference>
<organism evidence="2 3">
    <name type="scientific">Leptothoe kymatousa TAU-MAC 1615</name>
    <dbReference type="NCBI Taxonomy" id="2364775"/>
    <lineage>
        <taxon>Bacteria</taxon>
        <taxon>Bacillati</taxon>
        <taxon>Cyanobacteriota</taxon>
        <taxon>Cyanophyceae</taxon>
        <taxon>Nodosilineales</taxon>
        <taxon>Cymatolegaceae</taxon>
        <taxon>Leptothoe</taxon>
        <taxon>Leptothoe kymatousa</taxon>
    </lineage>
</organism>
<evidence type="ECO:0000256" key="1">
    <source>
        <dbReference type="SAM" id="MobiDB-lite"/>
    </source>
</evidence>
<sequence length="45" mass="5132">MDIGKILEKLKNWVNRVLDSLLGPSAQPEPEAIPIPVPVNDRRRR</sequence>
<evidence type="ECO:0000313" key="3">
    <source>
        <dbReference type="Proteomes" id="UP001196661"/>
    </source>
</evidence>
<accession>A0ABS5Y468</accession>
<feature type="region of interest" description="Disordered" evidence="1">
    <location>
        <begin position="25"/>
        <end position="45"/>
    </location>
</feature>
<reference evidence="2 3" key="1">
    <citation type="journal article" date="2021" name="Mar. Drugs">
        <title>Genome Reduction and Secondary Metabolism of the Marine Sponge-Associated Cyanobacterium Leptothoe.</title>
        <authorList>
            <person name="Konstantinou D."/>
            <person name="Popin R.V."/>
            <person name="Fewer D.P."/>
            <person name="Sivonen K."/>
            <person name="Gkelis S."/>
        </authorList>
    </citation>
    <scope>NUCLEOTIDE SEQUENCE [LARGE SCALE GENOMIC DNA]</scope>
    <source>
        <strain evidence="2 3">TAU-MAC 1615</strain>
    </source>
</reference>
<keyword evidence="3" id="KW-1185">Reference proteome</keyword>
<dbReference type="Proteomes" id="UP001196661">
    <property type="component" value="Unassembled WGS sequence"/>
</dbReference>
<name>A0ABS5Y468_9CYAN</name>
<gene>
    <name evidence="2" type="ORF">IXB28_08790</name>
</gene>
<evidence type="ECO:0000313" key="2">
    <source>
        <dbReference type="EMBL" id="MBT9312298.1"/>
    </source>
</evidence>